<accession>A0AAV6G5D9</accession>
<dbReference type="Gene3D" id="6.20.200.20">
    <property type="match status" value="1"/>
</dbReference>
<dbReference type="SMART" id="SM00214">
    <property type="entry name" value="VWC"/>
    <property type="match status" value="2"/>
</dbReference>
<dbReference type="Proteomes" id="UP000823561">
    <property type="component" value="Chromosome 15"/>
</dbReference>
<dbReference type="Pfam" id="PF00093">
    <property type="entry name" value="VWC"/>
    <property type="match status" value="1"/>
</dbReference>
<dbReference type="SUPFAM" id="SSF57603">
    <property type="entry name" value="FnI-like domain"/>
    <property type="match status" value="1"/>
</dbReference>
<evidence type="ECO:0000259" key="2">
    <source>
        <dbReference type="PROSITE" id="PS50184"/>
    </source>
</evidence>
<name>A0AAV6G5D9_9TELE</name>
<dbReference type="InterPro" id="IPR052278">
    <property type="entry name" value="Chordin-like_regulators"/>
</dbReference>
<dbReference type="InterPro" id="IPR001007">
    <property type="entry name" value="VWF_dom"/>
</dbReference>
<dbReference type="GO" id="GO:0036122">
    <property type="term" value="F:BMP binding"/>
    <property type="evidence" value="ECO:0007669"/>
    <property type="project" value="TreeGrafter"/>
</dbReference>
<evidence type="ECO:0000256" key="1">
    <source>
        <dbReference type="SAM" id="MobiDB-lite"/>
    </source>
</evidence>
<evidence type="ECO:0000313" key="3">
    <source>
        <dbReference type="EMBL" id="KAG5269814.1"/>
    </source>
</evidence>
<dbReference type="GO" id="GO:0030514">
    <property type="term" value="P:negative regulation of BMP signaling pathway"/>
    <property type="evidence" value="ECO:0007669"/>
    <property type="project" value="TreeGrafter"/>
</dbReference>
<gene>
    <name evidence="3" type="ORF">AALO_G00206460</name>
</gene>
<evidence type="ECO:0000313" key="4">
    <source>
        <dbReference type="Proteomes" id="UP000823561"/>
    </source>
</evidence>
<organism evidence="3 4">
    <name type="scientific">Alosa alosa</name>
    <name type="common">allis shad</name>
    <dbReference type="NCBI Taxonomy" id="278164"/>
    <lineage>
        <taxon>Eukaryota</taxon>
        <taxon>Metazoa</taxon>
        <taxon>Chordata</taxon>
        <taxon>Craniata</taxon>
        <taxon>Vertebrata</taxon>
        <taxon>Euteleostomi</taxon>
        <taxon>Actinopterygii</taxon>
        <taxon>Neopterygii</taxon>
        <taxon>Teleostei</taxon>
        <taxon>Clupei</taxon>
        <taxon>Clupeiformes</taxon>
        <taxon>Clupeoidei</taxon>
        <taxon>Clupeidae</taxon>
        <taxon>Alosa</taxon>
    </lineage>
</organism>
<dbReference type="PROSITE" id="PS01208">
    <property type="entry name" value="VWFC_1"/>
    <property type="match status" value="1"/>
</dbReference>
<dbReference type="PANTHER" id="PTHR46526:SF1">
    <property type="entry name" value="CHORDIN"/>
    <property type="match status" value="1"/>
</dbReference>
<reference evidence="3" key="1">
    <citation type="submission" date="2020-10" db="EMBL/GenBank/DDBJ databases">
        <title>Chromosome-scale genome assembly of the Allis shad, Alosa alosa.</title>
        <authorList>
            <person name="Margot Z."/>
            <person name="Christophe K."/>
            <person name="Cabau C."/>
            <person name="Louis A."/>
            <person name="Berthelot C."/>
            <person name="Parey E."/>
            <person name="Roest Crollius H."/>
            <person name="Montfort J."/>
            <person name="Robinson-Rechavi M."/>
            <person name="Bucao C."/>
            <person name="Bouchez O."/>
            <person name="Gislard M."/>
            <person name="Lluch J."/>
            <person name="Milhes M."/>
            <person name="Lampietro C."/>
            <person name="Lopez Roques C."/>
            <person name="Donnadieu C."/>
            <person name="Braasch I."/>
            <person name="Desvignes T."/>
            <person name="Postlethwait J."/>
            <person name="Bobe J."/>
            <person name="Guiguen Y."/>
        </authorList>
    </citation>
    <scope>NUCLEOTIDE SEQUENCE</scope>
    <source>
        <strain evidence="3">M-15738</strain>
        <tissue evidence="3">Blood</tissue>
    </source>
</reference>
<feature type="compositionally biased region" description="Acidic residues" evidence="1">
    <location>
        <begin position="209"/>
        <end position="224"/>
    </location>
</feature>
<sequence>MLHMCDERKDLKDTRASVKAEEHPEGCYFEGDQKMHAPGTSWYPSPLHINALSLHLQGGAGATGEVQCEKVTCPALTCSRPIRRSPTDCCKECPAEVPPQEQEGEELMQGDGPRSCKFGRSFHQHSERWHPRVPLVGEVKCITCWCDHGVTKCQRKQCPVLSCSNVVHLNGKCCPECEAQADAMNEGWNGVKESGGEERGGASVRWKEEEGEEDEETKEEDEECCNTASADV</sequence>
<dbReference type="GO" id="GO:0005615">
    <property type="term" value="C:extracellular space"/>
    <property type="evidence" value="ECO:0007669"/>
    <property type="project" value="TreeGrafter"/>
</dbReference>
<dbReference type="PROSITE" id="PS50184">
    <property type="entry name" value="VWFC_2"/>
    <property type="match status" value="1"/>
</dbReference>
<feature type="region of interest" description="Disordered" evidence="1">
    <location>
        <begin position="188"/>
        <end position="232"/>
    </location>
</feature>
<dbReference type="GO" id="GO:0009953">
    <property type="term" value="P:dorsal/ventral pattern formation"/>
    <property type="evidence" value="ECO:0007669"/>
    <property type="project" value="TreeGrafter"/>
</dbReference>
<feature type="compositionally biased region" description="Basic and acidic residues" evidence="1">
    <location>
        <begin position="194"/>
        <end position="208"/>
    </location>
</feature>
<dbReference type="PANTHER" id="PTHR46526">
    <property type="entry name" value="CHORDIN"/>
    <property type="match status" value="1"/>
</dbReference>
<keyword evidence="4" id="KW-1185">Reference proteome</keyword>
<comment type="caution">
    <text evidence="3">The sequence shown here is derived from an EMBL/GenBank/DDBJ whole genome shotgun (WGS) entry which is preliminary data.</text>
</comment>
<protein>
    <recommendedName>
        <fullName evidence="2">VWFC domain-containing protein</fullName>
    </recommendedName>
</protein>
<dbReference type="EMBL" id="JADWDJ010000015">
    <property type="protein sequence ID" value="KAG5269814.1"/>
    <property type="molecule type" value="Genomic_DNA"/>
</dbReference>
<proteinExistence type="predicted"/>
<dbReference type="AlphaFoldDB" id="A0AAV6G5D9"/>
<feature type="domain" description="VWFC" evidence="2">
    <location>
        <begin position="114"/>
        <end position="178"/>
    </location>
</feature>